<accession>A0A1B8AEP5</accession>
<dbReference type="Gene3D" id="1.20.1720.10">
    <property type="entry name" value="Multidrug resistance protein D"/>
    <property type="match status" value="1"/>
</dbReference>
<reference evidence="9 10" key="1">
    <citation type="submission" date="2016-06" db="EMBL/GenBank/DDBJ databases">
        <title>Living apart together: crosstalk between the core and supernumerary genomes in a fungal plant pathogen.</title>
        <authorList>
            <person name="Vanheule A."/>
            <person name="Audenaert K."/>
            <person name="Warris S."/>
            <person name="Van De Geest H."/>
            <person name="Schijlen E."/>
            <person name="Hofte M."/>
            <person name="De Saeger S."/>
            <person name="Haesaert G."/>
            <person name="Waalwijk C."/>
            <person name="Van Der Lee T."/>
        </authorList>
    </citation>
    <scope>NUCLEOTIDE SEQUENCE [LARGE SCALE GENOMIC DNA]</scope>
    <source>
        <strain evidence="9 10">2516</strain>
    </source>
</reference>
<dbReference type="AlphaFoldDB" id="A0A1B8AEP5"/>
<feature type="transmembrane region" description="Helical" evidence="7">
    <location>
        <begin position="406"/>
        <end position="426"/>
    </location>
</feature>
<organism evidence="9 10">
    <name type="scientific">Fusarium poae</name>
    <dbReference type="NCBI Taxonomy" id="36050"/>
    <lineage>
        <taxon>Eukaryota</taxon>
        <taxon>Fungi</taxon>
        <taxon>Dikarya</taxon>
        <taxon>Ascomycota</taxon>
        <taxon>Pezizomycotina</taxon>
        <taxon>Sordariomycetes</taxon>
        <taxon>Hypocreomycetidae</taxon>
        <taxon>Hypocreales</taxon>
        <taxon>Nectriaceae</taxon>
        <taxon>Fusarium</taxon>
    </lineage>
</organism>
<dbReference type="GO" id="GO:0015174">
    <property type="term" value="F:basic amino acid transmembrane transporter activity"/>
    <property type="evidence" value="ECO:0007669"/>
    <property type="project" value="TreeGrafter"/>
</dbReference>
<keyword evidence="4 7" id="KW-0472">Membrane</keyword>
<dbReference type="GO" id="GO:0000329">
    <property type="term" value="C:fungal-type vacuole membrane"/>
    <property type="evidence" value="ECO:0007669"/>
    <property type="project" value="TreeGrafter"/>
</dbReference>
<dbReference type="SUPFAM" id="SSF103473">
    <property type="entry name" value="MFS general substrate transporter"/>
    <property type="match status" value="1"/>
</dbReference>
<evidence type="ECO:0000259" key="8">
    <source>
        <dbReference type="PROSITE" id="PS50850"/>
    </source>
</evidence>
<feature type="transmembrane region" description="Helical" evidence="7">
    <location>
        <begin position="311"/>
        <end position="335"/>
    </location>
</feature>
<dbReference type="EMBL" id="LYXU01000004">
    <property type="protein sequence ID" value="OBS18957.1"/>
    <property type="molecule type" value="Genomic_DNA"/>
</dbReference>
<feature type="domain" description="Major facilitator superfamily (MFS) profile" evidence="8">
    <location>
        <begin position="51"/>
        <end position="542"/>
    </location>
</feature>
<protein>
    <recommendedName>
        <fullName evidence="8">Major facilitator superfamily (MFS) profile domain-containing protein</fullName>
    </recommendedName>
</protein>
<evidence type="ECO:0000313" key="10">
    <source>
        <dbReference type="Proteomes" id="UP000091967"/>
    </source>
</evidence>
<feature type="transmembrane region" description="Helical" evidence="7">
    <location>
        <begin position="236"/>
        <end position="259"/>
    </location>
</feature>
<feature type="transmembrane region" description="Helical" evidence="7">
    <location>
        <begin position="116"/>
        <end position="139"/>
    </location>
</feature>
<keyword evidence="3 7" id="KW-1133">Transmembrane helix</keyword>
<dbReference type="OMA" id="ADTNYIA"/>
<dbReference type="PROSITE" id="PS50850">
    <property type="entry name" value="MFS"/>
    <property type="match status" value="1"/>
</dbReference>
<comment type="caution">
    <text evidence="9">The sequence shown here is derived from an EMBL/GenBank/DDBJ whole genome shotgun (WGS) entry which is preliminary data.</text>
</comment>
<dbReference type="PANTHER" id="PTHR23501">
    <property type="entry name" value="MAJOR FACILITATOR SUPERFAMILY"/>
    <property type="match status" value="1"/>
</dbReference>
<feature type="transmembrane region" description="Helical" evidence="7">
    <location>
        <begin position="518"/>
        <end position="537"/>
    </location>
</feature>
<sequence>MSSVVENRDPETAAVDRQNVTDQATETTPLLDTSQSSVSPPRNSSIAVFKIVSVLIIGSFTASADGSLVLATHPTIASEFNALSASNWLFVSFNLAGAATQAMVGKLSDIYGRRSLIVTAYALFAAGCIIVGTGTSMGLVILGRVISGVGGSGLTILAMLIITDLVPLREAAAWQSYLNLAATTGRSLGGPLGGWLADTIGWRWSFNCQVPIFLLAILLTYFFLPSNKKQDDKPTSLSRIDFTGAALLALTMMAFLLPFEIGGSQVPWSHPVIPSLFAASFVFGGLFMLFEGRWAVEPIFPLDLLRIRNVVLGYVISGSQCAAQLGLMFSVPLYFQVTKNASNTVAGAYLFPAVAGNAIGAILAGLVINRTGRYKLVLLVATLTSAVSYILLLLRWHGRTNVWESLYIFPGGLGTGAVQTGVFVAVQAATDPAHKAAALGGVWLTVMVGAVIGMTAVSTVTMHVMAWSLATTLQGRGVTRDVIQKVVDMATSDINYINKADPNIASAVVDAYVRGLSFSHIISLTFSIIATFSASFISEHKV</sequence>
<evidence type="ECO:0000256" key="6">
    <source>
        <dbReference type="SAM" id="MobiDB-lite"/>
    </source>
</evidence>
<feature type="transmembrane region" description="Helical" evidence="7">
    <location>
        <begin position="202"/>
        <end position="224"/>
    </location>
</feature>
<feature type="transmembrane region" description="Helical" evidence="7">
    <location>
        <begin position="271"/>
        <end position="290"/>
    </location>
</feature>
<feature type="transmembrane region" description="Helical" evidence="7">
    <location>
        <begin position="145"/>
        <end position="165"/>
    </location>
</feature>
<dbReference type="PROSITE" id="PS00216">
    <property type="entry name" value="SUGAR_TRANSPORT_1"/>
    <property type="match status" value="1"/>
</dbReference>
<proteinExistence type="predicted"/>
<evidence type="ECO:0000256" key="2">
    <source>
        <dbReference type="ARBA" id="ARBA00022692"/>
    </source>
</evidence>
<dbReference type="Proteomes" id="UP000091967">
    <property type="component" value="Unassembled WGS sequence"/>
</dbReference>
<dbReference type="InterPro" id="IPR011701">
    <property type="entry name" value="MFS"/>
</dbReference>
<evidence type="ECO:0000256" key="7">
    <source>
        <dbReference type="SAM" id="Phobius"/>
    </source>
</evidence>
<feature type="transmembrane region" description="Helical" evidence="7">
    <location>
        <begin position="85"/>
        <end position="104"/>
    </location>
</feature>
<evidence type="ECO:0000256" key="4">
    <source>
        <dbReference type="ARBA" id="ARBA00023136"/>
    </source>
</evidence>
<feature type="transmembrane region" description="Helical" evidence="7">
    <location>
        <begin position="51"/>
        <end position="73"/>
    </location>
</feature>
<evidence type="ECO:0000256" key="3">
    <source>
        <dbReference type="ARBA" id="ARBA00022989"/>
    </source>
</evidence>
<dbReference type="InterPro" id="IPR020846">
    <property type="entry name" value="MFS_dom"/>
</dbReference>
<keyword evidence="10" id="KW-1185">Reference proteome</keyword>
<comment type="subcellular location">
    <subcellularLocation>
        <location evidence="1">Membrane</location>
        <topology evidence="1">Multi-pass membrane protein</topology>
    </subcellularLocation>
</comment>
<feature type="compositionally biased region" description="Basic and acidic residues" evidence="6">
    <location>
        <begin position="1"/>
        <end position="11"/>
    </location>
</feature>
<name>A0A1B8AEP5_FUSPO</name>
<feature type="transmembrane region" description="Helical" evidence="7">
    <location>
        <begin position="438"/>
        <end position="460"/>
    </location>
</feature>
<keyword evidence="2 7" id="KW-0812">Transmembrane</keyword>
<evidence type="ECO:0000256" key="1">
    <source>
        <dbReference type="ARBA" id="ARBA00004141"/>
    </source>
</evidence>
<dbReference type="InterPro" id="IPR005829">
    <property type="entry name" value="Sugar_transporter_CS"/>
</dbReference>
<evidence type="ECO:0000313" key="9">
    <source>
        <dbReference type="EMBL" id="OBS18957.1"/>
    </source>
</evidence>
<feature type="region of interest" description="Disordered" evidence="6">
    <location>
        <begin position="1"/>
        <end position="42"/>
    </location>
</feature>
<evidence type="ECO:0000256" key="5">
    <source>
        <dbReference type="ARBA" id="ARBA00023180"/>
    </source>
</evidence>
<feature type="transmembrane region" description="Helical" evidence="7">
    <location>
        <begin position="376"/>
        <end position="394"/>
    </location>
</feature>
<keyword evidence="5" id="KW-0325">Glycoprotein</keyword>
<feature type="compositionally biased region" description="Polar residues" evidence="6">
    <location>
        <begin position="18"/>
        <end position="33"/>
    </location>
</feature>
<dbReference type="PANTHER" id="PTHR23501:SF33">
    <property type="entry name" value="MAJOR FACILITATOR SUPERFAMILY (MFS) PROFILE DOMAIN-CONTAINING PROTEIN"/>
    <property type="match status" value="1"/>
</dbReference>
<dbReference type="Pfam" id="PF07690">
    <property type="entry name" value="MFS_1"/>
    <property type="match status" value="1"/>
</dbReference>
<gene>
    <name evidence="9" type="ORF">FPOA_10681</name>
</gene>
<dbReference type="Gene3D" id="1.20.1250.20">
    <property type="entry name" value="MFS general substrate transporter like domains"/>
    <property type="match status" value="1"/>
</dbReference>
<dbReference type="InterPro" id="IPR036259">
    <property type="entry name" value="MFS_trans_sf"/>
</dbReference>
<dbReference type="OrthoDB" id="6770063at2759"/>
<feature type="transmembrane region" description="Helical" evidence="7">
    <location>
        <begin position="347"/>
        <end position="369"/>
    </location>
</feature>